<evidence type="ECO:0000313" key="2">
    <source>
        <dbReference type="Proteomes" id="UP000674416"/>
    </source>
</evidence>
<dbReference type="Proteomes" id="UP000674416">
    <property type="component" value="Unassembled WGS sequence"/>
</dbReference>
<name>A0ABS4CTK6_9BACI</name>
<keyword evidence="2" id="KW-1185">Reference proteome</keyword>
<comment type="caution">
    <text evidence="1">The sequence shown here is derived from an EMBL/GenBank/DDBJ whole genome shotgun (WGS) entry which is preliminary data.</text>
</comment>
<gene>
    <name evidence="1" type="ORF">JOC74_001158</name>
</gene>
<organism evidence="1 2">
    <name type="scientific">Bacillus capparidis</name>
    <dbReference type="NCBI Taxonomy" id="1840411"/>
    <lineage>
        <taxon>Bacteria</taxon>
        <taxon>Bacillati</taxon>
        <taxon>Bacillota</taxon>
        <taxon>Bacilli</taxon>
        <taxon>Bacillales</taxon>
        <taxon>Bacillaceae</taxon>
        <taxon>Bacillus</taxon>
    </lineage>
</organism>
<proteinExistence type="predicted"/>
<evidence type="ECO:0000313" key="1">
    <source>
        <dbReference type="EMBL" id="MBP1080670.1"/>
    </source>
</evidence>
<dbReference type="EMBL" id="JAFDST010000001">
    <property type="protein sequence ID" value="MBP1080670.1"/>
    <property type="molecule type" value="Genomic_DNA"/>
</dbReference>
<protein>
    <submittedName>
        <fullName evidence="1">Acetolactate synthase small subunit</fullName>
    </submittedName>
</protein>
<accession>A0ABS4CTK6</accession>
<dbReference type="RefSeq" id="WP_098945214.1">
    <property type="nucleotide sequence ID" value="NZ_JAFDST010000001.1"/>
</dbReference>
<sequence>MKKLLFILICAAVLSILVDNRYRVLNVVLGQDKLRHYFIHSIMKIPFIRNRFIEQAL</sequence>
<reference evidence="1 2" key="1">
    <citation type="submission" date="2021-01" db="EMBL/GenBank/DDBJ databases">
        <title>Genomic Encyclopedia of Type Strains, Phase IV (KMG-IV): sequencing the most valuable type-strain genomes for metagenomic binning, comparative biology and taxonomic classification.</title>
        <authorList>
            <person name="Goeker M."/>
        </authorList>
    </citation>
    <scope>NUCLEOTIDE SEQUENCE [LARGE SCALE GENOMIC DNA]</scope>
    <source>
        <strain evidence="1 2">DSM 103394</strain>
    </source>
</reference>